<proteinExistence type="inferred from homology"/>
<dbReference type="GO" id="GO:0043048">
    <property type="term" value="P:dolichyl monophosphate biosynthetic process"/>
    <property type="evidence" value="ECO:0007669"/>
    <property type="project" value="TreeGrafter"/>
</dbReference>
<evidence type="ECO:0000256" key="4">
    <source>
        <dbReference type="ARBA" id="ARBA00022679"/>
    </source>
</evidence>
<feature type="transmembrane region" description="Helical" evidence="10">
    <location>
        <begin position="210"/>
        <end position="230"/>
    </location>
</feature>
<gene>
    <name evidence="11" type="ORF">KPH14_002180</name>
</gene>
<reference evidence="11" key="1">
    <citation type="submission" date="2021-08" db="EMBL/GenBank/DDBJ databases">
        <authorList>
            <person name="Misof B."/>
            <person name="Oliver O."/>
            <person name="Podsiadlowski L."/>
            <person name="Donath A."/>
            <person name="Peters R."/>
            <person name="Mayer C."/>
            <person name="Rust J."/>
            <person name="Gunkel S."/>
            <person name="Lesny P."/>
            <person name="Martin S."/>
            <person name="Oeyen J.P."/>
            <person name="Petersen M."/>
            <person name="Panagiotis P."/>
            <person name="Wilbrandt J."/>
            <person name="Tanja T."/>
        </authorList>
    </citation>
    <scope>NUCLEOTIDE SEQUENCE</scope>
    <source>
        <strain evidence="11">GBR_01_08_01A</strain>
        <tissue evidence="11">Thorax + abdomen</tissue>
    </source>
</reference>
<keyword evidence="9 10" id="KW-0472">Membrane</keyword>
<feature type="transmembrane region" description="Helical" evidence="10">
    <location>
        <begin position="116"/>
        <end position="135"/>
    </location>
</feature>
<feature type="transmembrane region" description="Helical" evidence="10">
    <location>
        <begin position="369"/>
        <end position="391"/>
    </location>
</feature>
<dbReference type="EMBL" id="JAIFRP010000038">
    <property type="protein sequence ID" value="KAK2581693.1"/>
    <property type="molecule type" value="Genomic_DNA"/>
</dbReference>
<dbReference type="AlphaFoldDB" id="A0AAD9RM32"/>
<evidence type="ECO:0000256" key="3">
    <source>
        <dbReference type="ARBA" id="ARBA00012132"/>
    </source>
</evidence>
<name>A0AAD9RM32_9HYME</name>
<accession>A0AAD9RM32</accession>
<dbReference type="Proteomes" id="UP001258017">
    <property type="component" value="Unassembled WGS sequence"/>
</dbReference>
<feature type="transmembrane region" description="Helical" evidence="10">
    <location>
        <begin position="30"/>
        <end position="49"/>
    </location>
</feature>
<dbReference type="GO" id="GO:0005789">
    <property type="term" value="C:endoplasmic reticulum membrane"/>
    <property type="evidence" value="ECO:0007669"/>
    <property type="project" value="UniProtKB-SubCell"/>
</dbReference>
<keyword evidence="8 10" id="KW-1133">Transmembrane helix</keyword>
<dbReference type="InterPro" id="IPR032974">
    <property type="entry name" value="Polypren_kinase"/>
</dbReference>
<feature type="transmembrane region" description="Helical" evidence="10">
    <location>
        <begin position="344"/>
        <end position="363"/>
    </location>
</feature>
<sequence length="466" mass="51582">MEMVFTIYENIERKVLENLKKNNIKHRSKASSGLWLGSLIGIGAALTLLREDNSYSEICFIVGLTGFGLIVSCSCLYVRLFIGKNAIKDFHAIYFLPSIIASMLFLLVANKGLLTSVTWGLSVGSLGTWGVLQLMSNFPGCFTIGEATTVTHGSILFLLSAMTNIPLRYHLPPIHDEDIATIILQIGILYVLSIGGLCKNFPILHSARCFYTLVFCIFLLLVVPLLQVLLDQNPITWMLFYIFGTQRRVALMIYWAMCLLLSIFVITFQVLSSTRATTSIRKYFHILAVLVYIPGILFEPTLLYLSSGVIMGIFCVVELTRILKVSPLGDILQRGFAILVDDKDNLISLTPLYLLCGLSLPLWMPANNVSTLVLFSGVLTVGIGDTAASFVGSKWGKHKWPGLDKSMEGTLACIISQLGVIFILAYTRYIDDQLLLLRSIPSVIVVSFVEAKTDQIDNLALPLLMT</sequence>
<feature type="transmembrane region" description="Helical" evidence="10">
    <location>
        <begin position="147"/>
        <end position="167"/>
    </location>
</feature>
<comment type="similarity">
    <text evidence="2">Belongs to the polyprenol kinase family.</text>
</comment>
<evidence type="ECO:0000256" key="2">
    <source>
        <dbReference type="ARBA" id="ARBA00010794"/>
    </source>
</evidence>
<feature type="transmembrane region" description="Helical" evidence="10">
    <location>
        <begin position="179"/>
        <end position="198"/>
    </location>
</feature>
<evidence type="ECO:0000256" key="7">
    <source>
        <dbReference type="ARBA" id="ARBA00022824"/>
    </source>
</evidence>
<evidence type="ECO:0000256" key="5">
    <source>
        <dbReference type="ARBA" id="ARBA00022692"/>
    </source>
</evidence>
<dbReference type="PANTHER" id="PTHR13205">
    <property type="entry name" value="TRANSMEMBRANE PROTEIN 15-RELATED"/>
    <property type="match status" value="1"/>
</dbReference>
<evidence type="ECO:0000313" key="11">
    <source>
        <dbReference type="EMBL" id="KAK2581693.1"/>
    </source>
</evidence>
<keyword evidence="7" id="KW-0256">Endoplasmic reticulum</keyword>
<evidence type="ECO:0000256" key="9">
    <source>
        <dbReference type="ARBA" id="ARBA00023136"/>
    </source>
</evidence>
<feature type="transmembrane region" description="Helical" evidence="10">
    <location>
        <begin position="283"/>
        <end position="298"/>
    </location>
</feature>
<feature type="transmembrane region" description="Helical" evidence="10">
    <location>
        <begin position="250"/>
        <end position="271"/>
    </location>
</feature>
<evidence type="ECO:0000313" key="12">
    <source>
        <dbReference type="Proteomes" id="UP001258017"/>
    </source>
</evidence>
<feature type="transmembrane region" description="Helical" evidence="10">
    <location>
        <begin position="411"/>
        <end position="429"/>
    </location>
</feature>
<keyword evidence="6" id="KW-0418">Kinase</keyword>
<comment type="subcellular location">
    <subcellularLocation>
        <location evidence="1">Endoplasmic reticulum membrane</location>
        <topology evidence="1">Multi-pass membrane protein</topology>
    </subcellularLocation>
</comment>
<evidence type="ECO:0000256" key="6">
    <source>
        <dbReference type="ARBA" id="ARBA00022777"/>
    </source>
</evidence>
<keyword evidence="12" id="KW-1185">Reference proteome</keyword>
<dbReference type="PANTHER" id="PTHR13205:SF15">
    <property type="entry name" value="DOLICHOL KINASE"/>
    <property type="match status" value="1"/>
</dbReference>
<feature type="transmembrane region" description="Helical" evidence="10">
    <location>
        <begin position="90"/>
        <end position="110"/>
    </location>
</feature>
<evidence type="ECO:0000256" key="8">
    <source>
        <dbReference type="ARBA" id="ARBA00022989"/>
    </source>
</evidence>
<protein>
    <recommendedName>
        <fullName evidence="3">dolichol kinase</fullName>
        <ecNumber evidence="3">2.7.1.108</ecNumber>
    </recommendedName>
</protein>
<comment type="caution">
    <text evidence="11">The sequence shown here is derived from an EMBL/GenBank/DDBJ whole genome shotgun (WGS) entry which is preliminary data.</text>
</comment>
<dbReference type="GO" id="GO:0004168">
    <property type="term" value="F:dolichol kinase activity"/>
    <property type="evidence" value="ECO:0007669"/>
    <property type="project" value="UniProtKB-EC"/>
</dbReference>
<evidence type="ECO:0000256" key="1">
    <source>
        <dbReference type="ARBA" id="ARBA00004477"/>
    </source>
</evidence>
<feature type="transmembrane region" description="Helical" evidence="10">
    <location>
        <begin position="55"/>
        <end position="78"/>
    </location>
</feature>
<reference evidence="11" key="2">
    <citation type="journal article" date="2023" name="Commun. Biol.">
        <title>Intrasexual cuticular hydrocarbon dimorphism in a wasp sheds light on hydrocarbon biosynthesis genes in Hymenoptera.</title>
        <authorList>
            <person name="Moris V.C."/>
            <person name="Podsiadlowski L."/>
            <person name="Martin S."/>
            <person name="Oeyen J.P."/>
            <person name="Donath A."/>
            <person name="Petersen M."/>
            <person name="Wilbrandt J."/>
            <person name="Misof B."/>
            <person name="Liedtke D."/>
            <person name="Thamm M."/>
            <person name="Scheiner R."/>
            <person name="Schmitt T."/>
            <person name="Niehuis O."/>
        </authorList>
    </citation>
    <scope>NUCLEOTIDE SEQUENCE</scope>
    <source>
        <strain evidence="11">GBR_01_08_01A</strain>
    </source>
</reference>
<evidence type="ECO:0000256" key="10">
    <source>
        <dbReference type="SAM" id="Phobius"/>
    </source>
</evidence>
<dbReference type="EC" id="2.7.1.108" evidence="3"/>
<keyword evidence="4" id="KW-0808">Transferase</keyword>
<keyword evidence="5 10" id="KW-0812">Transmembrane</keyword>
<organism evidence="11 12">
    <name type="scientific">Odynerus spinipes</name>
    <dbReference type="NCBI Taxonomy" id="1348599"/>
    <lineage>
        <taxon>Eukaryota</taxon>
        <taxon>Metazoa</taxon>
        <taxon>Ecdysozoa</taxon>
        <taxon>Arthropoda</taxon>
        <taxon>Hexapoda</taxon>
        <taxon>Insecta</taxon>
        <taxon>Pterygota</taxon>
        <taxon>Neoptera</taxon>
        <taxon>Endopterygota</taxon>
        <taxon>Hymenoptera</taxon>
        <taxon>Apocrita</taxon>
        <taxon>Aculeata</taxon>
        <taxon>Vespoidea</taxon>
        <taxon>Vespidae</taxon>
        <taxon>Eumeninae</taxon>
        <taxon>Odynerus</taxon>
    </lineage>
</organism>